<reference evidence="2 3" key="1">
    <citation type="journal article" date="2021" name="Nat. Commun.">
        <title>Genetic determinants of endophytism in the Arabidopsis root mycobiome.</title>
        <authorList>
            <person name="Mesny F."/>
            <person name="Miyauchi S."/>
            <person name="Thiergart T."/>
            <person name="Pickel B."/>
            <person name="Atanasova L."/>
            <person name="Karlsson M."/>
            <person name="Huettel B."/>
            <person name="Barry K.W."/>
            <person name="Haridas S."/>
            <person name="Chen C."/>
            <person name="Bauer D."/>
            <person name="Andreopoulos W."/>
            <person name="Pangilinan J."/>
            <person name="LaButti K."/>
            <person name="Riley R."/>
            <person name="Lipzen A."/>
            <person name="Clum A."/>
            <person name="Drula E."/>
            <person name="Henrissat B."/>
            <person name="Kohler A."/>
            <person name="Grigoriev I.V."/>
            <person name="Martin F.M."/>
            <person name="Hacquard S."/>
        </authorList>
    </citation>
    <scope>NUCLEOTIDE SEQUENCE [LARGE SCALE GENOMIC DNA]</scope>
    <source>
        <strain evidence="2 3">MPI-SDFR-AT-0080</strain>
    </source>
</reference>
<gene>
    <name evidence="2" type="ORF">B0J12DRAFT_781025</name>
</gene>
<keyword evidence="3" id="KW-1185">Reference proteome</keyword>
<sequence>MPRTKKRPAVTFASRPMTRSKANRSGWPNVPQCEPRASLPLPVELVQNILFLVSEPDPKHGRIRYKYTGERRPTYQPSTDIQNARLVCRSFAALGISFLFKKLVISDRPKDLAHARYVASHPQFSKAIRTLVYEYGPYAHDYNNNDDDDDDDDDDDAHPSFEGGAATRPPTAAIECLQEVLPLLPAATKLSSTHYEASNPTPLPFLTLLTALSTLGTTYTHALHTLHIRVHSSLLAAAAATTRDHSHLAAALAPIRDLTIALVTTTIRAHRLASTRDAAAAELRVQLPALAALLSATSPALTRLKLTVCPSGQRRNASVPLRCGAPLSAYLGAAATDSGIWPALTYLSLGGVEATQGELAAFLLARRRTLEYVEFDRVDLRAGQWGVLGALVEECCPWRWMKQYNLTQVEEKREAPVALPEEVVEAIREARRGLGADDEERDNAPRWLERADQYYFEAKNEMSTMRRELGNWEE</sequence>
<comment type="caution">
    <text evidence="2">The sequence shown here is derived from an EMBL/GenBank/DDBJ whole genome shotgun (WGS) entry which is preliminary data.</text>
</comment>
<protein>
    <submittedName>
        <fullName evidence="2">Uncharacterized protein</fullName>
    </submittedName>
</protein>
<feature type="compositionally biased region" description="Acidic residues" evidence="1">
    <location>
        <begin position="144"/>
        <end position="156"/>
    </location>
</feature>
<dbReference type="Proteomes" id="UP000774617">
    <property type="component" value="Unassembled WGS sequence"/>
</dbReference>
<feature type="region of interest" description="Disordered" evidence="1">
    <location>
        <begin position="142"/>
        <end position="168"/>
    </location>
</feature>
<evidence type="ECO:0000256" key="1">
    <source>
        <dbReference type="SAM" id="MobiDB-lite"/>
    </source>
</evidence>
<proteinExistence type="predicted"/>
<organism evidence="2 3">
    <name type="scientific">Macrophomina phaseolina</name>
    <dbReference type="NCBI Taxonomy" id="35725"/>
    <lineage>
        <taxon>Eukaryota</taxon>
        <taxon>Fungi</taxon>
        <taxon>Dikarya</taxon>
        <taxon>Ascomycota</taxon>
        <taxon>Pezizomycotina</taxon>
        <taxon>Dothideomycetes</taxon>
        <taxon>Dothideomycetes incertae sedis</taxon>
        <taxon>Botryosphaeriales</taxon>
        <taxon>Botryosphaeriaceae</taxon>
        <taxon>Macrophomina</taxon>
    </lineage>
</organism>
<evidence type="ECO:0000313" key="2">
    <source>
        <dbReference type="EMBL" id="KAH7063157.1"/>
    </source>
</evidence>
<feature type="region of interest" description="Disordered" evidence="1">
    <location>
        <begin position="1"/>
        <end position="31"/>
    </location>
</feature>
<name>A0ABQ8GRP0_9PEZI</name>
<dbReference type="EMBL" id="JAGTJR010000002">
    <property type="protein sequence ID" value="KAH7063157.1"/>
    <property type="molecule type" value="Genomic_DNA"/>
</dbReference>
<evidence type="ECO:0000313" key="3">
    <source>
        <dbReference type="Proteomes" id="UP000774617"/>
    </source>
</evidence>
<accession>A0ABQ8GRP0</accession>